<keyword evidence="9 11" id="KW-0648">Protein biosynthesis</keyword>
<feature type="binding site" evidence="11">
    <location>
        <position position="486"/>
    </location>
    <ligand>
        <name>L-phenylalanine</name>
        <dbReference type="ChEBI" id="CHEBI:58095"/>
    </ligand>
</feature>
<dbReference type="GO" id="GO:0006432">
    <property type="term" value="P:phenylalanyl-tRNA aminoacylation"/>
    <property type="evidence" value="ECO:0007669"/>
    <property type="project" value="UniProtKB-UniRule"/>
</dbReference>
<dbReference type="InterPro" id="IPR000835">
    <property type="entry name" value="HTH_MarR-typ"/>
</dbReference>
<keyword evidence="10 11" id="KW-0030">Aminoacyl-tRNA synthetase</keyword>
<evidence type="ECO:0000256" key="4">
    <source>
        <dbReference type="ARBA" id="ARBA00022598"/>
    </source>
</evidence>
<dbReference type="Pfam" id="PF01409">
    <property type="entry name" value="tRNA-synt_2d"/>
    <property type="match status" value="1"/>
</dbReference>
<dbReference type="PANTHER" id="PTHR11538">
    <property type="entry name" value="PHENYLALANYL-TRNA SYNTHETASE"/>
    <property type="match status" value="1"/>
</dbReference>
<evidence type="ECO:0000256" key="8">
    <source>
        <dbReference type="ARBA" id="ARBA00022842"/>
    </source>
</evidence>
<evidence type="ECO:0000256" key="5">
    <source>
        <dbReference type="ARBA" id="ARBA00022723"/>
    </source>
</evidence>
<dbReference type="GO" id="GO:0000049">
    <property type="term" value="F:tRNA binding"/>
    <property type="evidence" value="ECO:0007669"/>
    <property type="project" value="InterPro"/>
</dbReference>
<dbReference type="CDD" id="cd00496">
    <property type="entry name" value="PheRS_alpha_core"/>
    <property type="match status" value="1"/>
</dbReference>
<evidence type="ECO:0000256" key="6">
    <source>
        <dbReference type="ARBA" id="ARBA00022741"/>
    </source>
</evidence>
<name>A0A7G9YV48_9EURY</name>
<evidence type="ECO:0000256" key="10">
    <source>
        <dbReference type="ARBA" id="ARBA00023146"/>
    </source>
</evidence>
<dbReference type="PROSITE" id="PS50862">
    <property type="entry name" value="AA_TRNA_LIGASE_II"/>
    <property type="match status" value="1"/>
</dbReference>
<comment type="subunit">
    <text evidence="11">Tetramer of two alpha and two beta subunits.</text>
</comment>
<feature type="binding site" evidence="11">
    <location>
        <position position="382"/>
    </location>
    <ligand>
        <name>L-phenylalanine</name>
        <dbReference type="ChEBI" id="CHEBI:58095"/>
    </ligand>
</feature>
<dbReference type="InterPro" id="IPR006195">
    <property type="entry name" value="aa-tRNA-synth_II"/>
</dbReference>
<dbReference type="SUPFAM" id="SSF46785">
    <property type="entry name" value="Winged helix' DNA-binding domain"/>
    <property type="match status" value="1"/>
</dbReference>
<evidence type="ECO:0000256" key="7">
    <source>
        <dbReference type="ARBA" id="ARBA00022840"/>
    </source>
</evidence>
<keyword evidence="5 11" id="KW-0479">Metal-binding</keyword>
<feature type="domain" description="Aminoacyl-transfer RNA synthetases class-II family profile" evidence="12">
    <location>
        <begin position="252"/>
        <end position="526"/>
    </location>
</feature>
<dbReference type="Gene3D" id="1.10.10.10">
    <property type="entry name" value="Winged helix-like DNA-binding domain superfamily/Winged helix DNA-binding domain"/>
    <property type="match status" value="1"/>
</dbReference>
<dbReference type="GO" id="GO:0003700">
    <property type="term" value="F:DNA-binding transcription factor activity"/>
    <property type="evidence" value="ECO:0007669"/>
    <property type="project" value="InterPro"/>
</dbReference>
<evidence type="ECO:0000313" key="13">
    <source>
        <dbReference type="EMBL" id="QNO51882.1"/>
    </source>
</evidence>
<accession>A0A7G9YV48</accession>
<dbReference type="InterPro" id="IPR002319">
    <property type="entry name" value="Phenylalanyl-tRNA_Synthase"/>
</dbReference>
<dbReference type="GO" id="GO:0005737">
    <property type="term" value="C:cytoplasm"/>
    <property type="evidence" value="ECO:0007669"/>
    <property type="project" value="UniProtKB-SubCell"/>
</dbReference>
<dbReference type="AlphaFoldDB" id="A0A7G9YV48"/>
<comment type="subcellular location">
    <subcellularLocation>
        <location evidence="1 11">Cytoplasm</location>
    </subcellularLocation>
</comment>
<dbReference type="EMBL" id="MT631483">
    <property type="protein sequence ID" value="QNO51882.1"/>
    <property type="molecule type" value="Genomic_DNA"/>
</dbReference>
<dbReference type="InterPro" id="IPR004529">
    <property type="entry name" value="Phe-tRNA-synth_IIc_asu"/>
</dbReference>
<dbReference type="FunFam" id="3.30.930.10:FF:000095">
    <property type="entry name" value="Phenylalanine--tRNA ligase alpha subunit"/>
    <property type="match status" value="1"/>
</dbReference>
<keyword evidence="7 11" id="KW-0067">ATP-binding</keyword>
<gene>
    <name evidence="11 13" type="primary">pheS</name>
    <name evidence="13" type="ORF">HCMLNGLJ_00002</name>
</gene>
<evidence type="ECO:0000256" key="11">
    <source>
        <dbReference type="HAMAP-Rule" id="MF_00282"/>
    </source>
</evidence>
<dbReference type="InterPro" id="IPR045864">
    <property type="entry name" value="aa-tRNA-synth_II/BPL/LPL"/>
</dbReference>
<evidence type="ECO:0000256" key="9">
    <source>
        <dbReference type="ARBA" id="ARBA00022917"/>
    </source>
</evidence>
<protein>
    <recommendedName>
        <fullName evidence="11">Phenylalanine--tRNA ligase alpha subunit</fullName>
        <ecNumber evidence="11">6.1.1.20</ecNumber>
    </recommendedName>
    <alternativeName>
        <fullName evidence="11">Phenylalanyl-tRNA synthetase alpha subunit</fullName>
        <shortName evidence="11">PheRS</shortName>
    </alternativeName>
</protein>
<comment type="similarity">
    <text evidence="2 11">Belongs to the class-II aminoacyl-tRNA synthetase family. Phe-tRNA synthetase alpha subunit type 2 subfamily.</text>
</comment>
<reference evidence="13" key="1">
    <citation type="submission" date="2020-06" db="EMBL/GenBank/DDBJ databases">
        <title>Unique genomic features of the anaerobic methanotrophic archaea.</title>
        <authorList>
            <person name="Chadwick G.L."/>
            <person name="Skennerton C.T."/>
            <person name="Laso-Perez R."/>
            <person name="Leu A.O."/>
            <person name="Speth D.R."/>
            <person name="Yu H."/>
            <person name="Morgan-Lang C."/>
            <person name="Hatzenpichler R."/>
            <person name="Goudeau D."/>
            <person name="Malmstrom R."/>
            <person name="Brazelton W.J."/>
            <person name="Woyke T."/>
            <person name="Hallam S.J."/>
            <person name="Tyson G.W."/>
            <person name="Wegener G."/>
            <person name="Boetius A."/>
            <person name="Orphan V."/>
        </authorList>
    </citation>
    <scope>NUCLEOTIDE SEQUENCE</scope>
</reference>
<dbReference type="NCBIfam" id="NF003210">
    <property type="entry name" value="PRK04172.1"/>
    <property type="match status" value="1"/>
</dbReference>
<dbReference type="EC" id="6.1.1.20" evidence="11"/>
<dbReference type="NCBIfam" id="TIGR00468">
    <property type="entry name" value="pheS"/>
    <property type="match status" value="1"/>
</dbReference>
<dbReference type="InterPro" id="IPR022917">
    <property type="entry name" value="Phe_tRNA_ligase_alpha_bac/arc"/>
</dbReference>
<dbReference type="Gene3D" id="3.30.930.10">
    <property type="entry name" value="Bira Bifunctional Protein, Domain 2"/>
    <property type="match status" value="1"/>
</dbReference>
<keyword evidence="4 11" id="KW-0436">Ligase</keyword>
<dbReference type="InterPro" id="IPR036388">
    <property type="entry name" value="WH-like_DNA-bd_sf"/>
</dbReference>
<evidence type="ECO:0000259" key="12">
    <source>
        <dbReference type="PROSITE" id="PS50862"/>
    </source>
</evidence>
<sequence length="538" mass="61875">MGYLFDMLFDKYYAKGTMIRKENIATTELTATEKRVLLTLGEEGGEWNQRTLSEKMGINEDAVMQAVFMLAQRGLCKIKEEKKVYYRLTEEGRAYAEDGLPERRALYFLIDRNGATVEELRGAFGDEVKIAINWLLKKNWARFEKRGEERYLIPTIVLEESLSGIDEEILDFVSEGATERGTLADRIKTRILLTEEELNGFLNQLSSRNLVESYSRVEREIAITEAGEEEILSRRGISVEDEIAQLTPELLRTGPWRGRKFKRYDVNLASKEVFPAKIHPYQRLLDRMRRIFTEMGFVEIKGEVVQSAFWNFDALFVPQDHPAREMQDTFYLAARKRIEASDDLIEKVKQMHEHGGSLNSTGWGGEWKRELGEELLLRTHTTAVTLSYLASHPEPPVKVFCIDRVYRRETIDPTHIPEFDQLEGIVMDKGVTFSNLLGCLATFYNKIGFPSIRFRPGYFPYTEPSVEVEVYMAERGWIELGGAGIFREEVTNPVGVDCPVLAWGLGIGRLAMISLGLTDIRDLYQPDIDWLRNARIFR</sequence>
<evidence type="ECO:0000256" key="3">
    <source>
        <dbReference type="ARBA" id="ARBA00022490"/>
    </source>
</evidence>
<dbReference type="PANTHER" id="PTHR11538:SF40">
    <property type="entry name" value="PHENYLALANINE--TRNA LIGASE ALPHA SUBUNIT"/>
    <property type="match status" value="1"/>
</dbReference>
<keyword evidence="3 11" id="KW-0963">Cytoplasm</keyword>
<keyword evidence="6 11" id="KW-0547">Nucleotide-binding</keyword>
<dbReference type="InterPro" id="IPR036390">
    <property type="entry name" value="WH_DNA-bd_sf"/>
</dbReference>
<dbReference type="SUPFAM" id="SSF55681">
    <property type="entry name" value="Class II aaRS and biotin synthetases"/>
    <property type="match status" value="1"/>
</dbReference>
<dbReference type="GO" id="GO:0000287">
    <property type="term" value="F:magnesium ion binding"/>
    <property type="evidence" value="ECO:0007669"/>
    <property type="project" value="UniProtKB-UniRule"/>
</dbReference>
<dbReference type="HAMAP" id="MF_00282">
    <property type="entry name" value="Phe_tRNA_synth_alpha2"/>
    <property type="match status" value="1"/>
</dbReference>
<dbReference type="GO" id="GO:0004826">
    <property type="term" value="F:phenylalanine-tRNA ligase activity"/>
    <property type="evidence" value="ECO:0007669"/>
    <property type="project" value="UniProtKB-UniRule"/>
</dbReference>
<evidence type="ECO:0000256" key="1">
    <source>
        <dbReference type="ARBA" id="ARBA00004496"/>
    </source>
</evidence>
<dbReference type="SMART" id="SM00347">
    <property type="entry name" value="HTH_MARR"/>
    <property type="match status" value="1"/>
</dbReference>
<feature type="binding site" evidence="11">
    <location>
        <begin position="421"/>
        <end position="423"/>
    </location>
    <ligand>
        <name>L-phenylalanine</name>
        <dbReference type="ChEBI" id="CHEBI:58095"/>
    </ligand>
</feature>
<evidence type="ECO:0000256" key="2">
    <source>
        <dbReference type="ARBA" id="ARBA00006703"/>
    </source>
</evidence>
<organism evidence="13">
    <name type="scientific">Candidatus Methanophagaceae archaeon ANME-1 ERB6</name>
    <dbReference type="NCBI Taxonomy" id="2759912"/>
    <lineage>
        <taxon>Archaea</taxon>
        <taxon>Methanobacteriati</taxon>
        <taxon>Methanobacteriota</taxon>
        <taxon>Stenosarchaea group</taxon>
        <taxon>Methanomicrobia</taxon>
        <taxon>Candidatus Methanophagales</taxon>
        <taxon>Candidatus Methanophagaceae</taxon>
    </lineage>
</organism>
<feature type="binding site" evidence="11">
    <location>
        <position position="463"/>
    </location>
    <ligand>
        <name>Mg(2+)</name>
        <dbReference type="ChEBI" id="CHEBI:18420"/>
        <note>ligand shared with heterodimeric partner</note>
    </ligand>
</feature>
<comment type="catalytic activity">
    <reaction evidence="11">
        <text>tRNA(Phe) + L-phenylalanine + ATP = L-phenylalanyl-tRNA(Phe) + AMP + diphosphate + H(+)</text>
        <dbReference type="Rhea" id="RHEA:19413"/>
        <dbReference type="Rhea" id="RHEA-COMP:9668"/>
        <dbReference type="Rhea" id="RHEA-COMP:9699"/>
        <dbReference type="ChEBI" id="CHEBI:15378"/>
        <dbReference type="ChEBI" id="CHEBI:30616"/>
        <dbReference type="ChEBI" id="CHEBI:33019"/>
        <dbReference type="ChEBI" id="CHEBI:58095"/>
        <dbReference type="ChEBI" id="CHEBI:78442"/>
        <dbReference type="ChEBI" id="CHEBI:78531"/>
        <dbReference type="ChEBI" id="CHEBI:456215"/>
        <dbReference type="EC" id="6.1.1.20"/>
    </reaction>
</comment>
<keyword evidence="8 11" id="KW-0460">Magnesium</keyword>
<dbReference type="GO" id="GO:0005524">
    <property type="term" value="F:ATP binding"/>
    <property type="evidence" value="ECO:0007669"/>
    <property type="project" value="UniProtKB-UniRule"/>
</dbReference>
<feature type="binding site" evidence="11">
    <location>
        <position position="461"/>
    </location>
    <ligand>
        <name>L-phenylalanine</name>
        <dbReference type="ChEBI" id="CHEBI:58095"/>
    </ligand>
</feature>
<comment type="cofactor">
    <cofactor evidence="11">
        <name>Mg(2+)</name>
        <dbReference type="ChEBI" id="CHEBI:18420"/>
    </cofactor>
    <text evidence="11">Binds 2 magnesium ions per tetramer.</text>
</comment>
<proteinExistence type="inferred from homology"/>